<reference evidence="2" key="1">
    <citation type="journal article" date="2020" name="Stud. Mycol.">
        <title>101 Dothideomycetes genomes: A test case for predicting lifestyles and emergence of pathogens.</title>
        <authorList>
            <person name="Haridas S."/>
            <person name="Albert R."/>
            <person name="Binder M."/>
            <person name="Bloem J."/>
            <person name="LaButti K."/>
            <person name="Salamov A."/>
            <person name="Andreopoulos B."/>
            <person name="Baker S."/>
            <person name="Barry K."/>
            <person name="Bills G."/>
            <person name="Bluhm B."/>
            <person name="Cannon C."/>
            <person name="Castanera R."/>
            <person name="Culley D."/>
            <person name="Daum C."/>
            <person name="Ezra D."/>
            <person name="Gonzalez J."/>
            <person name="Henrissat B."/>
            <person name="Kuo A."/>
            <person name="Liang C."/>
            <person name="Lipzen A."/>
            <person name="Lutzoni F."/>
            <person name="Magnuson J."/>
            <person name="Mondo S."/>
            <person name="Nolan M."/>
            <person name="Ohm R."/>
            <person name="Pangilinan J."/>
            <person name="Park H.-J."/>
            <person name="Ramirez L."/>
            <person name="Alfaro M."/>
            <person name="Sun H."/>
            <person name="Tritt A."/>
            <person name="Yoshinaga Y."/>
            <person name="Zwiers L.-H."/>
            <person name="Turgeon B."/>
            <person name="Goodwin S."/>
            <person name="Spatafora J."/>
            <person name="Crous P."/>
            <person name="Grigoriev I."/>
        </authorList>
    </citation>
    <scope>NUCLEOTIDE SEQUENCE [LARGE SCALE GENOMIC DNA]</scope>
    <source>
        <strain evidence="2">CBS 304.66</strain>
    </source>
</reference>
<protein>
    <submittedName>
        <fullName evidence="1">Uncharacterized protein</fullName>
    </submittedName>
</protein>
<dbReference type="AlphaFoldDB" id="A0A9P4JZ64"/>
<dbReference type="Proteomes" id="UP000800093">
    <property type="component" value="Unassembled WGS sequence"/>
</dbReference>
<dbReference type="EMBL" id="ML986758">
    <property type="protein sequence ID" value="KAF2258530.1"/>
    <property type="molecule type" value="Genomic_DNA"/>
</dbReference>
<name>A0A9P4JZ64_9PLEO</name>
<sequence>MAMCPGARQWLSNVCNCHSTIPNSSDSISTPESMSLNNCRLSMLSWACSHPWDCFQSVPRHEVRRHVGFCPEYWPRHKTGRATRFETNAPSSHLVLHFNGKIIPLSRRNVSQRSRDTRTLLPLRRISRSSFPPSNSSATPQIYSTPVQINRLL</sequence>
<organism evidence="1 2">
    <name type="scientific">Lojkania enalia</name>
    <dbReference type="NCBI Taxonomy" id="147567"/>
    <lineage>
        <taxon>Eukaryota</taxon>
        <taxon>Fungi</taxon>
        <taxon>Dikarya</taxon>
        <taxon>Ascomycota</taxon>
        <taxon>Pezizomycotina</taxon>
        <taxon>Dothideomycetes</taxon>
        <taxon>Pleosporomycetidae</taxon>
        <taxon>Pleosporales</taxon>
        <taxon>Pleosporales incertae sedis</taxon>
        <taxon>Lojkania</taxon>
    </lineage>
</organism>
<keyword evidence="2" id="KW-1185">Reference proteome</keyword>
<proteinExistence type="predicted"/>
<evidence type="ECO:0000313" key="2">
    <source>
        <dbReference type="Proteomes" id="UP000800093"/>
    </source>
</evidence>
<accession>A0A9P4JZ64</accession>
<evidence type="ECO:0000313" key="1">
    <source>
        <dbReference type="EMBL" id="KAF2258530.1"/>
    </source>
</evidence>
<comment type="caution">
    <text evidence="1">The sequence shown here is derived from an EMBL/GenBank/DDBJ whole genome shotgun (WGS) entry which is preliminary data.</text>
</comment>
<gene>
    <name evidence="1" type="ORF">CC78DRAFT_113125</name>
</gene>